<feature type="compositionally biased region" description="Polar residues" evidence="2">
    <location>
        <begin position="86"/>
        <end position="98"/>
    </location>
</feature>
<evidence type="ECO:0000256" key="2">
    <source>
        <dbReference type="SAM" id="MobiDB-lite"/>
    </source>
</evidence>
<evidence type="ECO:0000313" key="3">
    <source>
        <dbReference type="EMBL" id="KAL2486364.1"/>
    </source>
</evidence>
<evidence type="ECO:0000256" key="1">
    <source>
        <dbReference type="SAM" id="Coils"/>
    </source>
</evidence>
<evidence type="ECO:0000313" key="4">
    <source>
        <dbReference type="Proteomes" id="UP001604336"/>
    </source>
</evidence>
<dbReference type="AlphaFoldDB" id="A0ABD1RD63"/>
<feature type="coiled-coil region" evidence="1">
    <location>
        <begin position="321"/>
        <end position="362"/>
    </location>
</feature>
<keyword evidence="4" id="KW-1185">Reference proteome</keyword>
<organism evidence="3 4">
    <name type="scientific">Abeliophyllum distichum</name>
    <dbReference type="NCBI Taxonomy" id="126358"/>
    <lineage>
        <taxon>Eukaryota</taxon>
        <taxon>Viridiplantae</taxon>
        <taxon>Streptophyta</taxon>
        <taxon>Embryophyta</taxon>
        <taxon>Tracheophyta</taxon>
        <taxon>Spermatophyta</taxon>
        <taxon>Magnoliopsida</taxon>
        <taxon>eudicotyledons</taxon>
        <taxon>Gunneridae</taxon>
        <taxon>Pentapetalae</taxon>
        <taxon>asterids</taxon>
        <taxon>lamiids</taxon>
        <taxon>Lamiales</taxon>
        <taxon>Oleaceae</taxon>
        <taxon>Forsythieae</taxon>
        <taxon>Abeliophyllum</taxon>
    </lineage>
</organism>
<reference evidence="4" key="1">
    <citation type="submission" date="2024-07" db="EMBL/GenBank/DDBJ databases">
        <title>Two chromosome-level genome assemblies of Korean endemic species Abeliophyllum distichum and Forsythia ovata (Oleaceae).</title>
        <authorList>
            <person name="Jang H."/>
        </authorList>
    </citation>
    <scope>NUCLEOTIDE SEQUENCE [LARGE SCALE GENOMIC DNA]</scope>
</reference>
<feature type="compositionally biased region" description="Acidic residues" evidence="2">
    <location>
        <begin position="1"/>
        <end position="12"/>
    </location>
</feature>
<dbReference type="EMBL" id="JBFOLK010000009">
    <property type="protein sequence ID" value="KAL2486364.1"/>
    <property type="molecule type" value="Genomic_DNA"/>
</dbReference>
<sequence length="391" mass="43619">MKELLSSEDTDFGLEQPAPIPKHTENDNAKDINPSRAASLRTFQKRTLDIPNDGGPKRLKFTFPSTRNVPSSERVEKIPGTILVSEDSNSGDQASQGLEATLVPEDSSSEDRDISFDDENLDMSPQTRNAGFPKIPEELNFYTSPSPLLDQNNENLDIIDAIDGIDGSKDLSCDYPSHISGCILASKLADINDEREVNSGTSVVKIPENEQEAPVTPSSLSLIVVPTSNINNRGIAPICSSMSGLPFGITEDSSFLKDVFREAMTKYLKKSFTGYVWKVFLKRVDTYLSKRKQILECPTLEERDQQLESLNSRIDVEMAIFSSLESKIGQLASELDKLRDELQTCKENLDKMEDARITLEQAQVRNIANVKSINQERKTLEYNFLQLVESD</sequence>
<protein>
    <submittedName>
        <fullName evidence="3">Uncharacterized protein</fullName>
    </submittedName>
</protein>
<proteinExistence type="predicted"/>
<feature type="region of interest" description="Disordered" evidence="2">
    <location>
        <begin position="1"/>
        <end position="133"/>
    </location>
</feature>
<comment type="caution">
    <text evidence="3">The sequence shown here is derived from an EMBL/GenBank/DDBJ whole genome shotgun (WGS) entry which is preliminary data.</text>
</comment>
<keyword evidence="1" id="KW-0175">Coiled coil</keyword>
<dbReference type="Proteomes" id="UP001604336">
    <property type="component" value="Unassembled WGS sequence"/>
</dbReference>
<gene>
    <name evidence="3" type="ORF">Adt_31120</name>
</gene>
<name>A0ABD1RD63_9LAMI</name>
<accession>A0ABD1RD63</accession>